<evidence type="ECO:0000259" key="1">
    <source>
        <dbReference type="Pfam" id="PF07727"/>
    </source>
</evidence>
<protein>
    <recommendedName>
        <fullName evidence="1">Reverse transcriptase Ty1/copia-type domain-containing protein</fullName>
    </recommendedName>
</protein>
<sequence>MNLLKRELLEELSPEEEQVPENDEISIHYVSTGEIWDRNKIVVDNIFSFKVALDITRSNDHEIEPQTVEQCRRRNDWPKWKEAIQAELNSLLKREVFGPIVQTPEGVMPVGYKWVFVRKRNEKNEIIRYKARLVAQGFSQRPGIDYEETYSPVMDAITFRFLISLVVTENLDMRLMDVVTAYLYGSLDNDIYMKIPEGYKMPEAYNSKSRNMYSIKLQRSLYGLKQSGRMWYNRLSEYLLKEGFENNPICPCVFIKKSESGFAIVAVYVDDLNLVGTPEELTKTADYLKNEFEMKDLGKTKFCLGLQIEHLPDGILIHQSTYIEKVLKHFHMDKAHPLSTPMVVRSLDVKKDPFRPQEVGEETLGPEVPYLSAIGALMYLANCTRPDIAFSVNLLARYSSAPTLRHWNGVKHVLRYLRGTTDMGLFYPNKSNPQLVGYADAGYLSDPHKGRSQTGYLFTCGNTAISWRSVKQTISATSSNHSEIIAIHEASRECVWLRSVIQHIREKCGLSSIKDNPTILYEDNAACITQIRGGYIKGDRTKHISPKFFYTHELQKSGDIDVKQIRSSENLADIFTKSLPTTTFKKIVHSIGMRRLKDLLILNN</sequence>
<dbReference type="EMBL" id="OIVN01006160">
    <property type="protein sequence ID" value="SPD26623.1"/>
    <property type="molecule type" value="Genomic_DNA"/>
</dbReference>
<dbReference type="InterPro" id="IPR043502">
    <property type="entry name" value="DNA/RNA_pol_sf"/>
</dbReference>
<reference evidence="2" key="1">
    <citation type="submission" date="2018-02" db="EMBL/GenBank/DDBJ databases">
        <authorList>
            <person name="Cohen D.B."/>
            <person name="Kent A.D."/>
        </authorList>
    </citation>
    <scope>NUCLEOTIDE SEQUENCE</scope>
</reference>
<dbReference type="SUPFAM" id="SSF56672">
    <property type="entry name" value="DNA/RNA polymerases"/>
    <property type="match status" value="1"/>
</dbReference>
<dbReference type="AlphaFoldDB" id="A0A2N9IR78"/>
<dbReference type="PANTHER" id="PTHR11439:SF467">
    <property type="entry name" value="INTEGRASE CATALYTIC DOMAIN-CONTAINING PROTEIN"/>
    <property type="match status" value="1"/>
</dbReference>
<accession>A0A2N9IR78</accession>
<proteinExistence type="predicted"/>
<gene>
    <name evidence="2" type="ORF">FSB_LOCUS54505</name>
</gene>
<name>A0A2N9IR78_FAGSY</name>
<dbReference type="CDD" id="cd09272">
    <property type="entry name" value="RNase_HI_RT_Ty1"/>
    <property type="match status" value="1"/>
</dbReference>
<dbReference type="PANTHER" id="PTHR11439">
    <property type="entry name" value="GAG-POL-RELATED RETROTRANSPOSON"/>
    <property type="match status" value="1"/>
</dbReference>
<evidence type="ECO:0000313" key="2">
    <source>
        <dbReference type="EMBL" id="SPD26623.1"/>
    </source>
</evidence>
<organism evidence="2">
    <name type="scientific">Fagus sylvatica</name>
    <name type="common">Beechnut</name>
    <dbReference type="NCBI Taxonomy" id="28930"/>
    <lineage>
        <taxon>Eukaryota</taxon>
        <taxon>Viridiplantae</taxon>
        <taxon>Streptophyta</taxon>
        <taxon>Embryophyta</taxon>
        <taxon>Tracheophyta</taxon>
        <taxon>Spermatophyta</taxon>
        <taxon>Magnoliopsida</taxon>
        <taxon>eudicotyledons</taxon>
        <taxon>Gunneridae</taxon>
        <taxon>Pentapetalae</taxon>
        <taxon>rosids</taxon>
        <taxon>fabids</taxon>
        <taxon>Fagales</taxon>
        <taxon>Fagaceae</taxon>
        <taxon>Fagus</taxon>
    </lineage>
</organism>
<dbReference type="InterPro" id="IPR013103">
    <property type="entry name" value="RVT_2"/>
</dbReference>
<dbReference type="Pfam" id="PF07727">
    <property type="entry name" value="RVT_2"/>
    <property type="match status" value="1"/>
</dbReference>
<feature type="domain" description="Reverse transcriptase Ty1/copia-type" evidence="1">
    <location>
        <begin position="100"/>
        <end position="343"/>
    </location>
</feature>